<dbReference type="InterPro" id="IPR029021">
    <property type="entry name" value="Prot-tyrosine_phosphatase-like"/>
</dbReference>
<keyword evidence="3 6" id="KW-0347">Helicase</keyword>
<dbReference type="CDD" id="cd18787">
    <property type="entry name" value="SF2_C_DEAD"/>
    <property type="match status" value="1"/>
</dbReference>
<evidence type="ECO:0000259" key="9">
    <source>
        <dbReference type="PROSITE" id="PS50056"/>
    </source>
</evidence>
<evidence type="ECO:0000256" key="3">
    <source>
        <dbReference type="ARBA" id="ARBA00022806"/>
    </source>
</evidence>
<dbReference type="InterPro" id="IPR027417">
    <property type="entry name" value="P-loop_NTPase"/>
</dbReference>
<dbReference type="SMART" id="SM00194">
    <property type="entry name" value="PTPc"/>
    <property type="match status" value="1"/>
</dbReference>
<dbReference type="InterPro" id="IPR016130">
    <property type="entry name" value="Tyr_Pase_AS"/>
</dbReference>
<dbReference type="InterPro" id="IPR000387">
    <property type="entry name" value="Tyr_Pase_dom"/>
</dbReference>
<feature type="domain" description="Helicase ATP-binding" evidence="10">
    <location>
        <begin position="41"/>
        <end position="216"/>
    </location>
</feature>
<dbReference type="GO" id="GO:0004725">
    <property type="term" value="F:protein tyrosine phosphatase activity"/>
    <property type="evidence" value="ECO:0007669"/>
    <property type="project" value="InterPro"/>
</dbReference>
<dbReference type="InterPro" id="IPR025313">
    <property type="entry name" value="SPB4-like_CTE"/>
</dbReference>
<dbReference type="SUPFAM" id="SSF52540">
    <property type="entry name" value="P-loop containing nucleoside triphosphate hydrolases"/>
    <property type="match status" value="2"/>
</dbReference>
<gene>
    <name evidence="13" type="primary">LOC113795355</name>
</gene>
<dbReference type="GO" id="GO:0003723">
    <property type="term" value="F:RNA binding"/>
    <property type="evidence" value="ECO:0007669"/>
    <property type="project" value="UniProtKB-UniRule"/>
</dbReference>
<comment type="function">
    <text evidence="7">RNA helicase.</text>
</comment>
<dbReference type="InterPro" id="IPR003595">
    <property type="entry name" value="Tyr_Pase_cat"/>
</dbReference>
<evidence type="ECO:0000256" key="7">
    <source>
        <dbReference type="RuleBase" id="RU365068"/>
    </source>
</evidence>
<evidence type="ECO:0000259" key="11">
    <source>
        <dbReference type="PROSITE" id="PS51194"/>
    </source>
</evidence>
<dbReference type="EC" id="3.6.4.13" evidence="7"/>
<dbReference type="InParanoid" id="A0A6P6Y8P6"/>
<evidence type="ECO:0000256" key="6">
    <source>
        <dbReference type="RuleBase" id="RU000492"/>
    </source>
</evidence>
<feature type="domain" description="Tyrosine-protein phosphatase" evidence="8">
    <location>
        <begin position="506"/>
        <end position="603"/>
    </location>
</feature>
<dbReference type="InterPro" id="IPR011545">
    <property type="entry name" value="DEAD/DEAH_box_helicase_dom"/>
</dbReference>
<organism evidence="12 13">
    <name type="scientific">Dermatophagoides pteronyssinus</name>
    <name type="common">European house dust mite</name>
    <dbReference type="NCBI Taxonomy" id="6956"/>
    <lineage>
        <taxon>Eukaryota</taxon>
        <taxon>Metazoa</taxon>
        <taxon>Ecdysozoa</taxon>
        <taxon>Arthropoda</taxon>
        <taxon>Chelicerata</taxon>
        <taxon>Arachnida</taxon>
        <taxon>Acari</taxon>
        <taxon>Acariformes</taxon>
        <taxon>Sarcoptiformes</taxon>
        <taxon>Astigmata</taxon>
        <taxon>Psoroptidia</taxon>
        <taxon>Analgoidea</taxon>
        <taxon>Pyroglyphidae</taxon>
        <taxon>Dermatophagoidinae</taxon>
        <taxon>Dermatophagoides</taxon>
    </lineage>
</organism>
<dbReference type="InterPro" id="IPR000629">
    <property type="entry name" value="RNA-helicase_DEAD-box_CS"/>
</dbReference>
<dbReference type="SMART" id="SM00487">
    <property type="entry name" value="DEXDc"/>
    <property type="match status" value="1"/>
</dbReference>
<dbReference type="PROSITE" id="PS50056">
    <property type="entry name" value="TYR_PHOSPHATASE_2"/>
    <property type="match status" value="1"/>
</dbReference>
<dbReference type="SMART" id="SM00404">
    <property type="entry name" value="PTPc_motif"/>
    <property type="match status" value="1"/>
</dbReference>
<name>A0A6P6Y8P6_DERPT</name>
<keyword evidence="4 6" id="KW-0067">ATP-binding</keyword>
<dbReference type="AlphaFoldDB" id="A0A6P6Y8P6"/>
<evidence type="ECO:0000313" key="13">
    <source>
        <dbReference type="RefSeq" id="XP_027201351.1"/>
    </source>
</evidence>
<keyword evidence="1 6" id="KW-0547">Nucleotide-binding</keyword>
<proteinExistence type="inferred from homology"/>
<feature type="domain" description="Tyrosine specific protein phosphatases" evidence="9">
    <location>
        <begin position="518"/>
        <end position="594"/>
    </location>
</feature>
<dbReference type="SUPFAM" id="SSF52799">
    <property type="entry name" value="(Phosphotyrosine protein) phosphatases II"/>
    <property type="match status" value="1"/>
</dbReference>
<keyword evidence="12" id="KW-1185">Reference proteome</keyword>
<dbReference type="KEGG" id="dpte:113795355"/>
<dbReference type="PROSITE" id="PS50055">
    <property type="entry name" value="TYR_PHOSPHATASE_PTP"/>
    <property type="match status" value="1"/>
</dbReference>
<dbReference type="Pfam" id="PF13959">
    <property type="entry name" value="CTE_SPB4"/>
    <property type="match status" value="1"/>
</dbReference>
<dbReference type="Gene3D" id="3.40.50.300">
    <property type="entry name" value="P-loop containing nucleotide triphosphate hydrolases"/>
    <property type="match status" value="2"/>
</dbReference>
<reference evidence="13" key="1">
    <citation type="submission" date="2025-08" db="UniProtKB">
        <authorList>
            <consortium name="RefSeq"/>
        </authorList>
    </citation>
    <scope>IDENTIFICATION</scope>
    <source>
        <strain evidence="13">Airmid</strain>
    </source>
</reference>
<dbReference type="OrthoDB" id="7396459at2759"/>
<keyword evidence="5 7" id="KW-0694">RNA-binding</keyword>
<comment type="domain">
    <text evidence="7">The Q motif is unique to and characteristic of the DEAD box family of RNA helicases and controls ATP binding and hydrolysis.</text>
</comment>
<evidence type="ECO:0000259" key="10">
    <source>
        <dbReference type="PROSITE" id="PS51192"/>
    </source>
</evidence>
<dbReference type="Pfam" id="PF00102">
    <property type="entry name" value="Y_phosphatase"/>
    <property type="match status" value="2"/>
</dbReference>
<accession>A0A6P6Y8P6</accession>
<dbReference type="Pfam" id="PF00271">
    <property type="entry name" value="Helicase_C"/>
    <property type="match status" value="1"/>
</dbReference>
<dbReference type="PROSITE" id="PS51194">
    <property type="entry name" value="HELICASE_CTER"/>
    <property type="match status" value="1"/>
</dbReference>
<dbReference type="PANTHER" id="PTHR24031">
    <property type="entry name" value="RNA HELICASE"/>
    <property type="match status" value="1"/>
</dbReference>
<evidence type="ECO:0000256" key="2">
    <source>
        <dbReference type="ARBA" id="ARBA00022801"/>
    </source>
</evidence>
<protein>
    <recommendedName>
        <fullName evidence="7">ATP-dependent RNA helicase</fullName>
        <ecNumber evidence="7">3.6.4.13</ecNumber>
    </recommendedName>
</protein>
<feature type="domain" description="Helicase C-terminal" evidence="11">
    <location>
        <begin position="239"/>
        <end position="408"/>
    </location>
</feature>
<evidence type="ECO:0000256" key="4">
    <source>
        <dbReference type="ARBA" id="ARBA00022840"/>
    </source>
</evidence>
<keyword evidence="2 6" id="KW-0378">Hydrolase</keyword>
<dbReference type="InterPro" id="IPR000242">
    <property type="entry name" value="PTP_cat"/>
</dbReference>
<dbReference type="InterPro" id="IPR001650">
    <property type="entry name" value="Helicase_C-like"/>
</dbReference>
<evidence type="ECO:0000256" key="1">
    <source>
        <dbReference type="ARBA" id="ARBA00022741"/>
    </source>
</evidence>
<dbReference type="PROSITE" id="PS00039">
    <property type="entry name" value="DEAD_ATP_HELICASE"/>
    <property type="match status" value="1"/>
</dbReference>
<dbReference type="PROSITE" id="PS51192">
    <property type="entry name" value="HELICASE_ATP_BIND_1"/>
    <property type="match status" value="1"/>
</dbReference>
<dbReference type="GO" id="GO:0048666">
    <property type="term" value="P:neuron development"/>
    <property type="evidence" value="ECO:0007669"/>
    <property type="project" value="UniProtKB-ARBA"/>
</dbReference>
<dbReference type="GO" id="GO:0003724">
    <property type="term" value="F:RNA helicase activity"/>
    <property type="evidence" value="ECO:0007669"/>
    <property type="project" value="UniProtKB-EC"/>
</dbReference>
<comment type="similarity">
    <text evidence="6">Belongs to the DEAD box helicase family.</text>
</comment>
<dbReference type="SMART" id="SM01178">
    <property type="entry name" value="DUF4217"/>
    <property type="match status" value="1"/>
</dbReference>
<evidence type="ECO:0000259" key="8">
    <source>
        <dbReference type="PROSITE" id="PS50055"/>
    </source>
</evidence>
<evidence type="ECO:0000256" key="5">
    <source>
        <dbReference type="ARBA" id="ARBA00022884"/>
    </source>
</evidence>
<dbReference type="PROSITE" id="PS00383">
    <property type="entry name" value="TYR_PHOSPHATASE_1"/>
    <property type="match status" value="1"/>
</dbReference>
<dbReference type="RefSeq" id="XP_027201351.1">
    <property type="nucleotide sequence ID" value="XM_027345550.1"/>
</dbReference>
<dbReference type="Proteomes" id="UP000515146">
    <property type="component" value="Unplaced"/>
</dbReference>
<dbReference type="Gene3D" id="3.90.190.10">
    <property type="entry name" value="Protein tyrosine phosphatase superfamily"/>
    <property type="match status" value="2"/>
</dbReference>
<comment type="catalytic activity">
    <reaction evidence="7">
        <text>ATP + H2O = ADP + phosphate + H(+)</text>
        <dbReference type="Rhea" id="RHEA:13065"/>
        <dbReference type="ChEBI" id="CHEBI:15377"/>
        <dbReference type="ChEBI" id="CHEBI:15378"/>
        <dbReference type="ChEBI" id="CHEBI:30616"/>
        <dbReference type="ChEBI" id="CHEBI:43474"/>
        <dbReference type="ChEBI" id="CHEBI:456216"/>
        <dbReference type="EC" id="3.6.4.13"/>
    </reaction>
</comment>
<dbReference type="Pfam" id="PF00270">
    <property type="entry name" value="DEAD"/>
    <property type="match status" value="1"/>
</dbReference>
<dbReference type="InterPro" id="IPR014001">
    <property type="entry name" value="Helicase_ATP-bd"/>
</dbReference>
<sequence length="610" mass="67942">MSNSILTSQSFSELEGVSEKLKSNLAANAFAKMTHIQATVIPALLQGRDVIGAARTGSGKTIAYLVPIVSLLYNLRVKPSFGTVALVIAPTRELALQIFDVAKLLTQNFTFRLGCIIGGNKRSVELDNLKKGVVLLIATPGRLLDHLEHSKGFEIQQLKFLVIDEADRVFSCGFEKDLKQILDKLPKDRQTALFSATITESISKLALSTMRNPLFIDVKPEQGSLALPQYYTVCSGFAKLATLFKILKEKSKDFCENEAKSSMKIMIFISTCQSVQFHEMLFRLFGKLLPIFSLHGDKKQAKRTEIFHAFSKARNGILFCTNVAARGLDIPAVNLIVQYDPPEQIANYVHRIGRTARGVNATGTALLFLAPNETLFVHELKQLSYELTHLKSKQSSLDKIAQQIVKLIAATPELTQQAALAFRKYILAYQSHDQKEIFDVSKLNISEIAHSFGLSEPIFSVARAHPAKNRYANIAPFDTNRVVINKGDGYINASWMDPLANGHRQWDDFNVPSMKLMQEFIDELMAEHSNLFYSNDEGNIFIHCSGGIGRTGTLITALCAFKLKEHANEKLLVDVLTRLKNQRVGSVGYRVQFEFLHAYLKQLLGANEAA</sequence>
<evidence type="ECO:0000313" key="12">
    <source>
        <dbReference type="Proteomes" id="UP000515146"/>
    </source>
</evidence>
<dbReference type="GO" id="GO:0005524">
    <property type="term" value="F:ATP binding"/>
    <property type="evidence" value="ECO:0007669"/>
    <property type="project" value="UniProtKB-UniRule"/>
</dbReference>
<dbReference type="SMART" id="SM00490">
    <property type="entry name" value="HELICc"/>
    <property type="match status" value="1"/>
</dbReference>